<dbReference type="GO" id="GO:0005634">
    <property type="term" value="C:nucleus"/>
    <property type="evidence" value="ECO:0007669"/>
    <property type="project" value="UniProtKB-SubCell"/>
</dbReference>
<feature type="region of interest" description="Disordered" evidence="12">
    <location>
        <begin position="126"/>
        <end position="145"/>
    </location>
</feature>
<dbReference type="GO" id="GO:0009952">
    <property type="term" value="P:anterior/posterior pattern specification"/>
    <property type="evidence" value="ECO:0007669"/>
    <property type="project" value="TreeGrafter"/>
</dbReference>
<keyword evidence="5" id="KW-0805">Transcription regulation</keyword>
<dbReference type="PROSITE" id="PS00032">
    <property type="entry name" value="ANTENNAPEDIA"/>
    <property type="match status" value="1"/>
</dbReference>
<dbReference type="FunFam" id="1.10.10.60:FF:000094">
    <property type="entry name" value="Homeobox protein Hox-A3"/>
    <property type="match status" value="1"/>
</dbReference>
<feature type="DNA-binding region" description="Homeobox" evidence="10">
    <location>
        <begin position="177"/>
        <end position="236"/>
    </location>
</feature>
<evidence type="ECO:0000313" key="15">
    <source>
        <dbReference type="Proteomes" id="UP000580691"/>
    </source>
</evidence>
<feature type="non-terminal residue" evidence="14">
    <location>
        <position position="1"/>
    </location>
</feature>
<dbReference type="GO" id="GO:0000981">
    <property type="term" value="F:DNA-binding transcription factor activity, RNA polymerase II-specific"/>
    <property type="evidence" value="ECO:0007669"/>
    <property type="project" value="InterPro"/>
</dbReference>
<dbReference type="PROSITE" id="PS00027">
    <property type="entry name" value="HOMEOBOX_1"/>
    <property type="match status" value="1"/>
</dbReference>
<dbReference type="PANTHER" id="PTHR45664:SF11">
    <property type="entry name" value="HOMEOBOX PROTEIN HOX-B3"/>
    <property type="match status" value="1"/>
</dbReference>
<keyword evidence="15" id="KW-1185">Reference proteome</keyword>
<dbReference type="InterPro" id="IPR009057">
    <property type="entry name" value="Homeodomain-like_sf"/>
</dbReference>
<evidence type="ECO:0000256" key="2">
    <source>
        <dbReference type="ARBA" id="ARBA00004123"/>
    </source>
</evidence>
<evidence type="ECO:0000256" key="10">
    <source>
        <dbReference type="PROSITE-ProRule" id="PRU00108"/>
    </source>
</evidence>
<evidence type="ECO:0000256" key="6">
    <source>
        <dbReference type="ARBA" id="ARBA00023125"/>
    </source>
</evidence>
<dbReference type="GO" id="GO:0048704">
    <property type="term" value="P:embryonic skeletal system morphogenesis"/>
    <property type="evidence" value="ECO:0007669"/>
    <property type="project" value="TreeGrafter"/>
</dbReference>
<keyword evidence="6 10" id="KW-0238">DNA-binding</keyword>
<evidence type="ECO:0000256" key="3">
    <source>
        <dbReference type="ARBA" id="ARBA00009107"/>
    </source>
</evidence>
<reference evidence="14 15" key="1">
    <citation type="submission" date="2019-09" db="EMBL/GenBank/DDBJ databases">
        <title>Bird 10,000 Genomes (B10K) Project - Family phase.</title>
        <authorList>
            <person name="Zhang G."/>
        </authorList>
    </citation>
    <scope>NUCLEOTIDE SEQUENCE [LARGE SCALE GENOMIC DNA]</scope>
    <source>
        <strain evidence="14">B10K-DU-002-08</strain>
        <tissue evidence="14">Muscle</tissue>
    </source>
</reference>
<evidence type="ECO:0000313" key="14">
    <source>
        <dbReference type="EMBL" id="NWR02916.1"/>
    </source>
</evidence>
<evidence type="ECO:0000256" key="1">
    <source>
        <dbReference type="ARBA" id="ARBA00003263"/>
    </source>
</evidence>
<feature type="compositionally biased region" description="Polar residues" evidence="12">
    <location>
        <begin position="130"/>
        <end position="140"/>
    </location>
</feature>
<comment type="subcellular location">
    <subcellularLocation>
        <location evidence="2 10 11">Nucleus</location>
    </subcellularLocation>
</comment>
<evidence type="ECO:0000256" key="11">
    <source>
        <dbReference type="RuleBase" id="RU000682"/>
    </source>
</evidence>
<evidence type="ECO:0000256" key="12">
    <source>
        <dbReference type="SAM" id="MobiDB-lite"/>
    </source>
</evidence>
<protein>
    <submittedName>
        <fullName evidence="14">HXB3 protein</fullName>
    </submittedName>
</protein>
<proteinExistence type="inferred from homology"/>
<keyword evidence="4" id="KW-0217">Developmental protein</keyword>
<dbReference type="SUPFAM" id="SSF46689">
    <property type="entry name" value="Homeodomain-like"/>
    <property type="match status" value="1"/>
</dbReference>
<feature type="region of interest" description="Disordered" evidence="12">
    <location>
        <begin position="233"/>
        <end position="261"/>
    </location>
</feature>
<dbReference type="InterPro" id="IPR001356">
    <property type="entry name" value="HD"/>
</dbReference>
<feature type="region of interest" description="Disordered" evidence="12">
    <location>
        <begin position="151"/>
        <end position="181"/>
    </location>
</feature>
<keyword evidence="8" id="KW-0804">Transcription</keyword>
<organism evidence="14 15">
    <name type="scientific">Sinosuthora webbiana</name>
    <dbReference type="NCBI Taxonomy" id="337173"/>
    <lineage>
        <taxon>Eukaryota</taxon>
        <taxon>Metazoa</taxon>
        <taxon>Chordata</taxon>
        <taxon>Craniata</taxon>
        <taxon>Vertebrata</taxon>
        <taxon>Euteleostomi</taxon>
        <taxon>Archelosauria</taxon>
        <taxon>Archosauria</taxon>
        <taxon>Dinosauria</taxon>
        <taxon>Saurischia</taxon>
        <taxon>Theropoda</taxon>
        <taxon>Coelurosauria</taxon>
        <taxon>Aves</taxon>
        <taxon>Neognathae</taxon>
        <taxon>Neoaves</taxon>
        <taxon>Telluraves</taxon>
        <taxon>Australaves</taxon>
        <taxon>Passeriformes</taxon>
        <taxon>Sylvioidea</taxon>
        <taxon>Sylviidae</taxon>
        <taxon>Sinosuthora</taxon>
    </lineage>
</organism>
<evidence type="ECO:0000256" key="4">
    <source>
        <dbReference type="ARBA" id="ARBA00022473"/>
    </source>
</evidence>
<comment type="similarity">
    <text evidence="3">Belongs to the Antp homeobox family.</text>
</comment>
<dbReference type="AlphaFoldDB" id="A0A7K4TXV6"/>
<dbReference type="PANTHER" id="PTHR45664">
    <property type="entry name" value="PROTEIN ZERKNUELLT 1-RELATED"/>
    <property type="match status" value="1"/>
</dbReference>
<dbReference type="InterPro" id="IPR001827">
    <property type="entry name" value="Homeobox_Antennapedia_CS"/>
</dbReference>
<dbReference type="Pfam" id="PF00046">
    <property type="entry name" value="Homeodomain"/>
    <property type="match status" value="1"/>
</dbReference>
<dbReference type="PROSITE" id="PS50071">
    <property type="entry name" value="HOMEOBOX_2"/>
    <property type="match status" value="1"/>
</dbReference>
<dbReference type="InterPro" id="IPR025281">
    <property type="entry name" value="DUF4074"/>
</dbReference>
<comment type="caution">
    <text evidence="14">The sequence shown here is derived from an EMBL/GenBank/DDBJ whole genome shotgun (WGS) entry which is preliminary data.</text>
</comment>
<gene>
    <name evidence="14" type="primary">Hoxb3</name>
    <name evidence="14" type="ORF">SINWEB_R10346</name>
</gene>
<dbReference type="InterPro" id="IPR020479">
    <property type="entry name" value="HD_metazoa"/>
</dbReference>
<evidence type="ECO:0000259" key="13">
    <source>
        <dbReference type="PROSITE" id="PS50071"/>
    </source>
</evidence>
<dbReference type="GO" id="GO:0000978">
    <property type="term" value="F:RNA polymerase II cis-regulatory region sequence-specific DNA binding"/>
    <property type="evidence" value="ECO:0007669"/>
    <property type="project" value="TreeGrafter"/>
</dbReference>
<feature type="compositionally biased region" description="Polar residues" evidence="12">
    <location>
        <begin position="32"/>
        <end position="56"/>
    </location>
</feature>
<accession>A0A7K4TXV6</accession>
<dbReference type="EMBL" id="VXBN01005361">
    <property type="protein sequence ID" value="NWR02916.1"/>
    <property type="molecule type" value="Genomic_DNA"/>
</dbReference>
<evidence type="ECO:0000256" key="9">
    <source>
        <dbReference type="ARBA" id="ARBA00023242"/>
    </source>
</evidence>
<evidence type="ECO:0000256" key="8">
    <source>
        <dbReference type="ARBA" id="ARBA00023163"/>
    </source>
</evidence>
<keyword evidence="9 10" id="KW-0539">Nucleus</keyword>
<feature type="region of interest" description="Disordered" evidence="12">
    <location>
        <begin position="27"/>
        <end position="111"/>
    </location>
</feature>
<dbReference type="SMART" id="SM00389">
    <property type="entry name" value="HOX"/>
    <property type="match status" value="1"/>
</dbReference>
<dbReference type="OrthoDB" id="6159439at2759"/>
<name>A0A7K4TXV6_9SYLV</name>
<dbReference type="Gene3D" id="1.10.10.60">
    <property type="entry name" value="Homeodomain-like"/>
    <property type="match status" value="1"/>
</dbReference>
<evidence type="ECO:0000256" key="7">
    <source>
        <dbReference type="ARBA" id="ARBA00023155"/>
    </source>
</evidence>
<feature type="compositionally biased region" description="Low complexity" evidence="12">
    <location>
        <begin position="82"/>
        <end position="92"/>
    </location>
</feature>
<dbReference type="CDD" id="cd00086">
    <property type="entry name" value="homeodomain"/>
    <property type="match status" value="1"/>
</dbReference>
<comment type="function">
    <text evidence="1">Sequence-specific transcription factor which is part of a developmental regulatory system that provides cells with specific positional identities on the anterior-posterior axis.</text>
</comment>
<dbReference type="InterPro" id="IPR017970">
    <property type="entry name" value="Homeobox_CS"/>
</dbReference>
<dbReference type="Proteomes" id="UP000580691">
    <property type="component" value="Unassembled WGS sequence"/>
</dbReference>
<feature type="compositionally biased region" description="Low complexity" evidence="12">
    <location>
        <begin position="239"/>
        <end position="250"/>
    </location>
</feature>
<keyword evidence="7 10" id="KW-0371">Homeobox</keyword>
<sequence length="421" mass="44095">MQKASYYDSPTLFGGYSYGAGANGFGYEGAQQPFQGSSHVESDFQRSSCSLQSLGSAQHGKNKELNGSCMRSGLPPEPPGSPNANGPNANGANGNGNGQAGSGKSVPGKASLGVGISKQIFPWMKESRQNSKQKSGSPSAEISKGWRNRFREGLNSETCGSGGGGGGEKSPPGSSASKRARTAYTSAQLVELEKEFHFNRYLCRPRRVEMANLLNLSERQIKIWFQNRRMKYKKDQKSKGVGSSSGGPSPAGSPPQPMQASAGFLNALHPMSGAYEAPSPPSFGKPHQNAYAVPAGGYQAPLKACPGQQKYGAATNTTNANAGGGDYEPHVLQPNGVTYGTPGMQGSPAYVGGNFVDSLPASGPALYGLNHLQHHQAMDYGGVGPGQPHGPCESHPTYTELSAHHATSQGRIQEAPKLTHL</sequence>
<evidence type="ECO:0000256" key="5">
    <source>
        <dbReference type="ARBA" id="ARBA00023015"/>
    </source>
</evidence>
<feature type="domain" description="Homeobox" evidence="13">
    <location>
        <begin position="175"/>
        <end position="235"/>
    </location>
</feature>
<dbReference type="Pfam" id="PF13293">
    <property type="entry name" value="DUF4074"/>
    <property type="match status" value="1"/>
</dbReference>
<feature type="non-terminal residue" evidence="14">
    <location>
        <position position="421"/>
    </location>
</feature>
<dbReference type="PRINTS" id="PR00024">
    <property type="entry name" value="HOMEOBOX"/>
</dbReference>